<keyword evidence="9" id="KW-0812">Transmembrane</keyword>
<comment type="subcellular location">
    <subcellularLocation>
        <location evidence="2">Peroxisome membrane</location>
        <topology evidence="2">Multi-pass membrane protein</topology>
    </subcellularLocation>
</comment>
<dbReference type="Gene3D" id="3.30.40.10">
    <property type="entry name" value="Zinc/RING finger domain, C3HC4 (zinc finger)"/>
    <property type="match status" value="1"/>
</dbReference>
<keyword evidence="7" id="KW-0962">Peroxisome biogenesis</keyword>
<dbReference type="OrthoDB" id="6270329at2759"/>
<feature type="region of interest" description="Disordered" evidence="20">
    <location>
        <begin position="1"/>
        <end position="25"/>
    </location>
</feature>
<evidence type="ECO:0000256" key="4">
    <source>
        <dbReference type="ARBA" id="ARBA00008704"/>
    </source>
</evidence>
<evidence type="ECO:0000256" key="10">
    <source>
        <dbReference type="ARBA" id="ARBA00022723"/>
    </source>
</evidence>
<evidence type="ECO:0000256" key="16">
    <source>
        <dbReference type="ARBA" id="ARBA00023136"/>
    </source>
</evidence>
<dbReference type="GO" id="GO:0061630">
    <property type="term" value="F:ubiquitin protein ligase activity"/>
    <property type="evidence" value="ECO:0007669"/>
    <property type="project" value="UniProtKB-EC"/>
</dbReference>
<keyword evidence="14" id="KW-0653">Protein transport</keyword>
<dbReference type="PROSITE" id="PS50089">
    <property type="entry name" value="ZF_RING_2"/>
    <property type="match status" value="1"/>
</dbReference>
<evidence type="ECO:0000256" key="11">
    <source>
        <dbReference type="ARBA" id="ARBA00022771"/>
    </source>
</evidence>
<evidence type="ECO:0000256" key="3">
    <source>
        <dbReference type="ARBA" id="ARBA00004906"/>
    </source>
</evidence>
<dbReference type="Proteomes" id="UP000193986">
    <property type="component" value="Unassembled WGS sequence"/>
</dbReference>
<dbReference type="InterPro" id="IPR006845">
    <property type="entry name" value="Pex_N"/>
</dbReference>
<evidence type="ECO:0000259" key="21">
    <source>
        <dbReference type="PROSITE" id="PS50089"/>
    </source>
</evidence>
<comment type="similarity">
    <text evidence="4">Belongs to the pex2/pex10/pex12 family.</text>
</comment>
<evidence type="ECO:0000256" key="6">
    <source>
        <dbReference type="ARBA" id="ARBA00022448"/>
    </source>
</evidence>
<dbReference type="InterPro" id="IPR017907">
    <property type="entry name" value="Znf_RING_CS"/>
</dbReference>
<evidence type="ECO:0000256" key="2">
    <source>
        <dbReference type="ARBA" id="ARBA00004585"/>
    </source>
</evidence>
<dbReference type="EC" id="2.3.2.27" evidence="5"/>
<feature type="domain" description="RING-type" evidence="21">
    <location>
        <begin position="302"/>
        <end position="345"/>
    </location>
</feature>
<dbReference type="GO" id="GO:0016567">
    <property type="term" value="P:protein ubiquitination"/>
    <property type="evidence" value="ECO:0007669"/>
    <property type="project" value="UniProtKB-ARBA"/>
</dbReference>
<evidence type="ECO:0000256" key="13">
    <source>
        <dbReference type="ARBA" id="ARBA00022833"/>
    </source>
</evidence>
<keyword evidence="15" id="KW-1133">Transmembrane helix</keyword>
<name>A0A1Y2ATJ8_9TREE</name>
<evidence type="ECO:0000256" key="5">
    <source>
        <dbReference type="ARBA" id="ARBA00012483"/>
    </source>
</evidence>
<sequence>MDPSAAGPSRQVHIPPPAPASESTSDAYARLSFAPASQAQILRAHQRDTSQVQRLIELTSELLRSLAGTRWLAHKQTVIDLLVRAVYLFLTFGRGARTLGEEYTDILPYATWKRRIPSRRRRFMTILLLLLPSLLTSPSSVAYLRSSSNTYDDDRPSQLQTVKKRLASFIESPWGQALPELHVIAFMFRGRFFEFGKRLTGISYVSTLPPRPPEQLPPSYEPLGLMLLLPLVYRFFPRRTSSIETPAPIPSTIQPGSTHLLSPPLTPPATPFQTIIFSKAATYDTPNTYLTPDALALPERQCTLCLEPRGTGEGSGGTVAVTECGHIFCWGCLGGLDKLECPLCRQTLRMERLVAAYNL</sequence>
<accession>A0A1Y2ATJ8</accession>
<keyword evidence="10" id="KW-0479">Metal-binding</keyword>
<dbReference type="PANTHER" id="PTHR23350:SF0">
    <property type="entry name" value="PEROXISOME BIOGENESIS FACTOR 10"/>
    <property type="match status" value="1"/>
</dbReference>
<dbReference type="PROSITE" id="PS00518">
    <property type="entry name" value="ZF_RING_1"/>
    <property type="match status" value="1"/>
</dbReference>
<evidence type="ECO:0000256" key="7">
    <source>
        <dbReference type="ARBA" id="ARBA00022593"/>
    </source>
</evidence>
<dbReference type="EMBL" id="MCFC01000059">
    <property type="protein sequence ID" value="ORY25265.1"/>
    <property type="molecule type" value="Genomic_DNA"/>
</dbReference>
<dbReference type="SMART" id="SM00184">
    <property type="entry name" value="RING"/>
    <property type="match status" value="1"/>
</dbReference>
<comment type="caution">
    <text evidence="22">The sequence shown here is derived from an EMBL/GenBank/DDBJ whole genome shotgun (WGS) entry which is preliminary data.</text>
</comment>
<evidence type="ECO:0000256" key="9">
    <source>
        <dbReference type="ARBA" id="ARBA00022692"/>
    </source>
</evidence>
<evidence type="ECO:0000256" key="12">
    <source>
        <dbReference type="ARBA" id="ARBA00022786"/>
    </source>
</evidence>
<reference evidence="22 23" key="1">
    <citation type="submission" date="2016-07" db="EMBL/GenBank/DDBJ databases">
        <title>Pervasive Adenine N6-methylation of Active Genes in Fungi.</title>
        <authorList>
            <consortium name="DOE Joint Genome Institute"/>
            <person name="Mondo S.J."/>
            <person name="Dannebaum R.O."/>
            <person name="Kuo R.C."/>
            <person name="Labutti K."/>
            <person name="Haridas S."/>
            <person name="Kuo A."/>
            <person name="Salamov A."/>
            <person name="Ahrendt S.R."/>
            <person name="Lipzen A."/>
            <person name="Sullivan W."/>
            <person name="Andreopoulos W.B."/>
            <person name="Clum A."/>
            <person name="Lindquist E."/>
            <person name="Daum C."/>
            <person name="Ramamoorthy G.K."/>
            <person name="Gryganskyi A."/>
            <person name="Culley D."/>
            <person name="Magnuson J.K."/>
            <person name="James T.Y."/>
            <person name="O'Malley M.A."/>
            <person name="Stajich J.E."/>
            <person name="Spatafora J.W."/>
            <person name="Visel A."/>
            <person name="Grigoriev I.V."/>
        </authorList>
    </citation>
    <scope>NUCLEOTIDE SEQUENCE [LARGE SCALE GENOMIC DNA]</scope>
    <source>
        <strain evidence="22 23">68-887.2</strain>
    </source>
</reference>
<keyword evidence="12" id="KW-0833">Ubl conjugation pathway</keyword>
<evidence type="ECO:0000256" key="1">
    <source>
        <dbReference type="ARBA" id="ARBA00000900"/>
    </source>
</evidence>
<evidence type="ECO:0000256" key="20">
    <source>
        <dbReference type="SAM" id="MobiDB-lite"/>
    </source>
</evidence>
<evidence type="ECO:0000256" key="14">
    <source>
        <dbReference type="ARBA" id="ARBA00022927"/>
    </source>
</evidence>
<keyword evidence="17" id="KW-0576">Peroxisome</keyword>
<evidence type="ECO:0000256" key="15">
    <source>
        <dbReference type="ARBA" id="ARBA00022989"/>
    </source>
</evidence>
<evidence type="ECO:0000256" key="8">
    <source>
        <dbReference type="ARBA" id="ARBA00022679"/>
    </source>
</evidence>
<dbReference type="AlphaFoldDB" id="A0A1Y2ATJ8"/>
<evidence type="ECO:0000256" key="19">
    <source>
        <dbReference type="PROSITE-ProRule" id="PRU00175"/>
    </source>
</evidence>
<keyword evidence="8" id="KW-0808">Transferase</keyword>
<dbReference type="STRING" id="71784.A0A1Y2ATJ8"/>
<keyword evidence="16" id="KW-0472">Membrane</keyword>
<comment type="catalytic activity">
    <reaction evidence="1">
        <text>S-ubiquitinyl-[E2 ubiquitin-conjugating enzyme]-L-cysteine + [acceptor protein]-L-lysine = [E2 ubiquitin-conjugating enzyme]-L-cysteine + N(6)-ubiquitinyl-[acceptor protein]-L-lysine.</text>
        <dbReference type="EC" id="2.3.2.27"/>
    </reaction>
</comment>
<dbReference type="InterPro" id="IPR001841">
    <property type="entry name" value="Znf_RING"/>
</dbReference>
<organism evidence="22 23">
    <name type="scientific">Naematelia encephala</name>
    <dbReference type="NCBI Taxonomy" id="71784"/>
    <lineage>
        <taxon>Eukaryota</taxon>
        <taxon>Fungi</taxon>
        <taxon>Dikarya</taxon>
        <taxon>Basidiomycota</taxon>
        <taxon>Agaricomycotina</taxon>
        <taxon>Tremellomycetes</taxon>
        <taxon>Tremellales</taxon>
        <taxon>Naemateliaceae</taxon>
        <taxon>Naematelia</taxon>
    </lineage>
</organism>
<gene>
    <name evidence="22" type="ORF">BCR39DRAFT_544682</name>
</gene>
<protein>
    <recommendedName>
        <fullName evidence="5">RING-type E3 ubiquitin transferase</fullName>
        <ecNumber evidence="5">2.3.2.27</ecNumber>
    </recommendedName>
    <alternativeName>
        <fullName evidence="18">Peroxin-10</fullName>
    </alternativeName>
</protein>
<dbReference type="InterPro" id="IPR013083">
    <property type="entry name" value="Znf_RING/FYVE/PHD"/>
</dbReference>
<dbReference type="Pfam" id="PF14634">
    <property type="entry name" value="zf-RING_5"/>
    <property type="match status" value="1"/>
</dbReference>
<dbReference type="GO" id="GO:0008270">
    <property type="term" value="F:zinc ion binding"/>
    <property type="evidence" value="ECO:0007669"/>
    <property type="project" value="UniProtKB-KW"/>
</dbReference>
<dbReference type="InParanoid" id="A0A1Y2ATJ8"/>
<keyword evidence="6" id="KW-0813">Transport</keyword>
<keyword evidence="11 19" id="KW-0863">Zinc-finger</keyword>
<keyword evidence="23" id="KW-1185">Reference proteome</keyword>
<evidence type="ECO:0000256" key="17">
    <source>
        <dbReference type="ARBA" id="ARBA00023140"/>
    </source>
</evidence>
<dbReference type="InterPro" id="IPR025654">
    <property type="entry name" value="PEX2/10"/>
</dbReference>
<dbReference type="PANTHER" id="PTHR23350">
    <property type="entry name" value="PEROXISOME ASSEMBLY PROTEIN 10"/>
    <property type="match status" value="1"/>
</dbReference>
<evidence type="ECO:0000313" key="22">
    <source>
        <dbReference type="EMBL" id="ORY25265.1"/>
    </source>
</evidence>
<comment type="pathway">
    <text evidence="3">Protein modification; protein ubiquitination.</text>
</comment>
<dbReference type="GO" id="GO:0016562">
    <property type="term" value="P:protein import into peroxisome matrix, receptor recycling"/>
    <property type="evidence" value="ECO:0007669"/>
    <property type="project" value="UniProtKB-ARBA"/>
</dbReference>
<dbReference type="SUPFAM" id="SSF57850">
    <property type="entry name" value="RING/U-box"/>
    <property type="match status" value="1"/>
</dbReference>
<proteinExistence type="inferred from homology"/>
<keyword evidence="13" id="KW-0862">Zinc</keyword>
<evidence type="ECO:0000256" key="18">
    <source>
        <dbReference type="ARBA" id="ARBA00041230"/>
    </source>
</evidence>
<dbReference type="FunFam" id="3.30.40.10:FF:000671">
    <property type="entry name" value="Unplaced genomic scaffold supercont2.18, whole genome shotgun sequence"/>
    <property type="match status" value="1"/>
</dbReference>
<evidence type="ECO:0000313" key="23">
    <source>
        <dbReference type="Proteomes" id="UP000193986"/>
    </source>
</evidence>
<dbReference type="Pfam" id="PF04757">
    <property type="entry name" value="Pex2_Pex12"/>
    <property type="match status" value="1"/>
</dbReference>
<dbReference type="GO" id="GO:0005778">
    <property type="term" value="C:peroxisomal membrane"/>
    <property type="evidence" value="ECO:0007669"/>
    <property type="project" value="UniProtKB-SubCell"/>
</dbReference>